<feature type="region of interest" description="Disordered" evidence="2">
    <location>
        <begin position="374"/>
        <end position="417"/>
    </location>
</feature>
<gene>
    <name evidence="3" type="ORF">Tci_011707</name>
</gene>
<evidence type="ECO:0000256" key="1">
    <source>
        <dbReference type="SAM" id="Coils"/>
    </source>
</evidence>
<feature type="compositionally biased region" description="Low complexity" evidence="2">
    <location>
        <begin position="384"/>
        <end position="406"/>
    </location>
</feature>
<keyword evidence="1" id="KW-0175">Coiled coil</keyword>
<protein>
    <submittedName>
        <fullName evidence="3">Nucleotide-binding, alpha-beta plait</fullName>
    </submittedName>
</protein>
<proteinExistence type="predicted"/>
<name>A0A6L2JSQ4_TANCI</name>
<dbReference type="AlphaFoldDB" id="A0A6L2JSQ4"/>
<reference evidence="3" key="1">
    <citation type="journal article" date="2019" name="Sci. Rep.">
        <title>Draft genome of Tanacetum cinerariifolium, the natural source of mosquito coil.</title>
        <authorList>
            <person name="Yamashiro T."/>
            <person name="Shiraishi A."/>
            <person name="Satake H."/>
            <person name="Nakayama K."/>
        </authorList>
    </citation>
    <scope>NUCLEOTIDE SEQUENCE</scope>
</reference>
<evidence type="ECO:0000313" key="3">
    <source>
        <dbReference type="EMBL" id="GEU39729.1"/>
    </source>
</evidence>
<evidence type="ECO:0000256" key="2">
    <source>
        <dbReference type="SAM" id="MobiDB-lite"/>
    </source>
</evidence>
<sequence length="492" mass="55461">MMSDSDGGNLSDVDDFDDLDMIMQQVQSEQQQEEEAERVHSRNYIYRERLDAEVAGANNDLTVLNNSPLFDDLLDDIALVAPFESNEVTFEKGYYLADDIYPQLSSFVKSFTVENSEKNALFKQKQESARKDVEKAFGVLQGRWHIICQPARAWTVNKLRKIIRHNNPTKIRSNQQPYSYQSAALALRSDPLLITSLLSWPAAVVRNPQKRRNITMAMISAFITVDKTPYNSRTTSRDLWLSLEKAYAPHSTSKEYTLKTQLLRIDMHGDETLDAYLNCAQEYADALVAIDEPVKDKDLVMLVVSGLREEYNDLKTTIIARQSLTTFSELHALLSDHNYMLRKTRAPAPSITSSFATNYASALGFQASPIAPSGPQSFYEARPSNNNRNNNNNNRGNSNNSRGNKNNRGRGNGSQLDWAASRNTVYGTCNRCDTRANSHVTPDLEAIENSEAYYNDDALHVGNGTGLPILHIGSSKVYSPQKRFLSKTFFMY</sequence>
<dbReference type="InterPro" id="IPR006912">
    <property type="entry name" value="Harbinger_derived_prot"/>
</dbReference>
<comment type="caution">
    <text evidence="3">The sequence shown here is derived from an EMBL/GenBank/DDBJ whole genome shotgun (WGS) entry which is preliminary data.</text>
</comment>
<feature type="coiled-coil region" evidence="1">
    <location>
        <begin position="19"/>
        <end position="67"/>
    </location>
</feature>
<accession>A0A6L2JSQ4</accession>
<dbReference type="PANTHER" id="PTHR47481:SF39">
    <property type="entry name" value="TRANSCRIPTION FACTOR INTERACTOR AND REGULATOR CCHC(ZN) FAMILY"/>
    <property type="match status" value="1"/>
</dbReference>
<dbReference type="Pfam" id="PF04827">
    <property type="entry name" value="Plant_tran"/>
    <property type="match status" value="1"/>
</dbReference>
<dbReference type="PANTHER" id="PTHR47481">
    <property type="match status" value="1"/>
</dbReference>
<dbReference type="EMBL" id="BKCJ010001211">
    <property type="protein sequence ID" value="GEU39729.1"/>
    <property type="molecule type" value="Genomic_DNA"/>
</dbReference>
<dbReference type="Pfam" id="PF14223">
    <property type="entry name" value="Retrotran_gag_2"/>
    <property type="match status" value="1"/>
</dbReference>
<organism evidence="3">
    <name type="scientific">Tanacetum cinerariifolium</name>
    <name type="common">Dalmatian daisy</name>
    <name type="synonym">Chrysanthemum cinerariifolium</name>
    <dbReference type="NCBI Taxonomy" id="118510"/>
    <lineage>
        <taxon>Eukaryota</taxon>
        <taxon>Viridiplantae</taxon>
        <taxon>Streptophyta</taxon>
        <taxon>Embryophyta</taxon>
        <taxon>Tracheophyta</taxon>
        <taxon>Spermatophyta</taxon>
        <taxon>Magnoliopsida</taxon>
        <taxon>eudicotyledons</taxon>
        <taxon>Gunneridae</taxon>
        <taxon>Pentapetalae</taxon>
        <taxon>asterids</taxon>
        <taxon>campanulids</taxon>
        <taxon>Asterales</taxon>
        <taxon>Asteraceae</taxon>
        <taxon>Asteroideae</taxon>
        <taxon>Anthemideae</taxon>
        <taxon>Anthemidinae</taxon>
        <taxon>Tanacetum</taxon>
    </lineage>
</organism>